<dbReference type="PANTHER" id="PTHR43297">
    <property type="entry name" value="OLIGOPEPTIDE TRANSPORT ATP-BINDING PROTEIN APPD"/>
    <property type="match status" value="1"/>
</dbReference>
<dbReference type="InterPro" id="IPR003439">
    <property type="entry name" value="ABC_transporter-like_ATP-bd"/>
</dbReference>
<evidence type="ECO:0000256" key="3">
    <source>
        <dbReference type="ARBA" id="ARBA00022448"/>
    </source>
</evidence>
<dbReference type="SMART" id="SM00382">
    <property type="entry name" value="AAA"/>
    <property type="match status" value="1"/>
</dbReference>
<keyword evidence="4" id="KW-1003">Cell membrane</keyword>
<keyword evidence="3" id="KW-0813">Transport</keyword>
<dbReference type="GO" id="GO:0055085">
    <property type="term" value="P:transmembrane transport"/>
    <property type="evidence" value="ECO:0007669"/>
    <property type="project" value="UniProtKB-ARBA"/>
</dbReference>
<dbReference type="NCBIfam" id="TIGR01727">
    <property type="entry name" value="oligo_HPY"/>
    <property type="match status" value="1"/>
</dbReference>
<evidence type="ECO:0000313" key="9">
    <source>
        <dbReference type="EMBL" id="QIE56647.1"/>
    </source>
</evidence>
<dbReference type="InterPro" id="IPR027417">
    <property type="entry name" value="P-loop_NTPase"/>
</dbReference>
<comment type="subcellular location">
    <subcellularLocation>
        <location evidence="1">Cell inner membrane</location>
        <topology evidence="1">Peripheral membrane protein</topology>
    </subcellularLocation>
</comment>
<dbReference type="PANTHER" id="PTHR43297:SF2">
    <property type="entry name" value="DIPEPTIDE TRANSPORT ATP-BINDING PROTEIN DPPD"/>
    <property type="match status" value="1"/>
</dbReference>
<keyword evidence="7" id="KW-0472">Membrane</keyword>
<proteinExistence type="inferred from homology"/>
<dbReference type="InterPro" id="IPR050388">
    <property type="entry name" value="ABC_Ni/Peptide_Import"/>
</dbReference>
<evidence type="ECO:0000256" key="6">
    <source>
        <dbReference type="ARBA" id="ARBA00022840"/>
    </source>
</evidence>
<keyword evidence="5" id="KW-0547">Nucleotide-binding</keyword>
<evidence type="ECO:0000256" key="7">
    <source>
        <dbReference type="ARBA" id="ARBA00023136"/>
    </source>
</evidence>
<dbReference type="GO" id="GO:0005524">
    <property type="term" value="F:ATP binding"/>
    <property type="evidence" value="ECO:0007669"/>
    <property type="project" value="UniProtKB-KW"/>
</dbReference>
<evidence type="ECO:0000256" key="1">
    <source>
        <dbReference type="ARBA" id="ARBA00004417"/>
    </source>
</evidence>
<dbReference type="GO" id="GO:0015833">
    <property type="term" value="P:peptide transport"/>
    <property type="evidence" value="ECO:0007669"/>
    <property type="project" value="InterPro"/>
</dbReference>
<dbReference type="CDD" id="cd03257">
    <property type="entry name" value="ABC_NikE_OppD_transporters"/>
    <property type="match status" value="1"/>
</dbReference>
<keyword evidence="10" id="KW-1185">Reference proteome</keyword>
<dbReference type="Gene3D" id="3.40.50.300">
    <property type="entry name" value="P-loop containing nucleotide triphosphate hydrolases"/>
    <property type="match status" value="1"/>
</dbReference>
<name>A0A7L5C1F7_9RHOB</name>
<dbReference type="SUPFAM" id="SSF52540">
    <property type="entry name" value="P-loop containing nucleoside triphosphate hydrolases"/>
    <property type="match status" value="1"/>
</dbReference>
<dbReference type="Proteomes" id="UP000503336">
    <property type="component" value="Chromosome"/>
</dbReference>
<keyword evidence="6 9" id="KW-0067">ATP-binding</keyword>
<dbReference type="FunFam" id="3.40.50.300:FF:000016">
    <property type="entry name" value="Oligopeptide ABC transporter ATP-binding component"/>
    <property type="match status" value="1"/>
</dbReference>
<evidence type="ECO:0000256" key="5">
    <source>
        <dbReference type="ARBA" id="ARBA00022741"/>
    </source>
</evidence>
<evidence type="ECO:0000256" key="4">
    <source>
        <dbReference type="ARBA" id="ARBA00022475"/>
    </source>
</evidence>
<accession>A0A7L5C1F7</accession>
<dbReference type="RefSeq" id="WP_165100178.1">
    <property type="nucleotide sequence ID" value="NZ_CP049056.1"/>
</dbReference>
<evidence type="ECO:0000259" key="8">
    <source>
        <dbReference type="PROSITE" id="PS50893"/>
    </source>
</evidence>
<protein>
    <submittedName>
        <fullName evidence="9">ABC transporter ATP-binding protein</fullName>
    </submittedName>
</protein>
<dbReference type="GO" id="GO:0016887">
    <property type="term" value="F:ATP hydrolysis activity"/>
    <property type="evidence" value="ECO:0007669"/>
    <property type="project" value="InterPro"/>
</dbReference>
<dbReference type="EMBL" id="CP049056">
    <property type="protein sequence ID" value="QIE56647.1"/>
    <property type="molecule type" value="Genomic_DNA"/>
</dbReference>
<dbReference type="AlphaFoldDB" id="A0A7L5C1F7"/>
<feature type="domain" description="ABC transporter" evidence="8">
    <location>
        <begin position="4"/>
        <end position="251"/>
    </location>
</feature>
<dbReference type="Pfam" id="PF08352">
    <property type="entry name" value="oligo_HPY"/>
    <property type="match status" value="1"/>
</dbReference>
<reference evidence="9 10" key="1">
    <citation type="submission" date="2020-02" db="EMBL/GenBank/DDBJ databases">
        <title>complete genome sequence of Rhodobacteraceae bacterium.</title>
        <authorList>
            <person name="Park J."/>
            <person name="Kim Y.-S."/>
            <person name="Kim K.-H."/>
        </authorList>
    </citation>
    <scope>NUCLEOTIDE SEQUENCE [LARGE SCALE GENOMIC DNA]</scope>
    <source>
        <strain evidence="9 10">RR4-56</strain>
    </source>
</reference>
<dbReference type="GO" id="GO:0005886">
    <property type="term" value="C:plasma membrane"/>
    <property type="evidence" value="ECO:0007669"/>
    <property type="project" value="UniProtKB-SubCell"/>
</dbReference>
<dbReference type="KEGG" id="hdh:G5B40_15125"/>
<dbReference type="Pfam" id="PF00005">
    <property type="entry name" value="ABC_tran"/>
    <property type="match status" value="1"/>
</dbReference>
<dbReference type="InterPro" id="IPR003593">
    <property type="entry name" value="AAA+_ATPase"/>
</dbReference>
<sequence length="323" mass="33688">MPILSVSGLTVSFEGDGGPLPVVLDLGFDADAGEILGLVGESGSGKSVSCMAIAGLLGAAAEVAGDVHFDGIQLIGLAPEAFRPLRGKRIAMVFQDAIGALNPIQTISRQLREVIRLHRPEARGGNLARELLGQVGIEDVERCLASYPHMLSGGMNQRVMIASALVGNPDLIIADEPTTALDVTTQAQILDLLVEKQREYGVTMLIVTHDLGVVARVCDAAAVMYAGRIVEKAPVEIFLEQPAHPYSAALIAAMPGLSGGDGKMQSIDGTVPPPSAWGDGCTFAPRCPRATDLCRAQTPVTTVIGAQSYACHHPLPGNGRVSS</sequence>
<organism evidence="9 10">
    <name type="scientific">Pikeienuella piscinae</name>
    <dbReference type="NCBI Taxonomy" id="2748098"/>
    <lineage>
        <taxon>Bacteria</taxon>
        <taxon>Pseudomonadati</taxon>
        <taxon>Pseudomonadota</taxon>
        <taxon>Alphaproteobacteria</taxon>
        <taxon>Rhodobacterales</taxon>
        <taxon>Paracoccaceae</taxon>
        <taxon>Pikeienuella</taxon>
    </lineage>
</organism>
<comment type="similarity">
    <text evidence="2">Belongs to the ABC transporter superfamily.</text>
</comment>
<dbReference type="InterPro" id="IPR013563">
    <property type="entry name" value="Oligopep_ABC_C"/>
</dbReference>
<gene>
    <name evidence="9" type="ORF">G5B40_15125</name>
</gene>
<dbReference type="PROSITE" id="PS50893">
    <property type="entry name" value="ABC_TRANSPORTER_2"/>
    <property type="match status" value="1"/>
</dbReference>
<evidence type="ECO:0000313" key="10">
    <source>
        <dbReference type="Proteomes" id="UP000503336"/>
    </source>
</evidence>
<evidence type="ECO:0000256" key="2">
    <source>
        <dbReference type="ARBA" id="ARBA00005417"/>
    </source>
</evidence>